<sequence length="1051" mass="114446">MAAESESPARDTSSRGRGRGGRGNRGGRGRGGGRGGSTTSTSLKLSSAKLSGRGGTRRGRAKTFTDSRVQAAYERQRDLKATYQAVAHAIKPALQELADRAIEDAIKNQESYKLVPEYRPLILGLHRNFQNKMDEFDSRLSKDLALAKGTFNANNFVAEREFQNAIDDIEEQFFESQENRTRILAALVARGLPVDVRDEQYEYKVISDRNLDKDFGIYECYKKGVLVPYPSRVKGTEMWRRARDADAALAAAATAAPKANRARARVLNKRRAQDQPDGQPTPKKSARGLDEDAIIEDAVGHAPAKGLLASAAEAEAHPDGVEEEDSVPASPEPTGASAGASQGKDASTIQREKSPALPKNIGDADEYGFRLYNQRSSTRASGASSRLFAPRIFDFEDWEIGFRDTSNDSSKGHTRAKRGKYLDKPNTTGMHFDHWCNGYDFGITEPEDFDEEVVRRHNVHPLYGIFLADSKNDVEEHQPYYMPGKPVVYIANPSGRISHASRSFTSTINHRRAEEAPLRTKLRASLSRFCKLAEVEAEEISTTDYVRTEDQMHKKALRTASKELKLRPREKGTGSDDEGDMDDIKEDDVDAAISAMSVLTYASAFVEASDIGKPSAPVKPARYDAIRDVFTDSKPAAAPAPVERKSLELNFLAELCNVEARLPGGIDGSDIRSTIKKEEPSSNTYGLAPPGREPESTSSFSHVSRSDRAFPQPPGSSVVSDAYSSRHAPPPANDYKTSPLVPPPHHDHGYPYSHNGYPAGDMRDSHMSTGRPLDVGYNPRRVSGYGSDAPPPPPPSYPRPYWSQPSAPPPPPPVAGGPVAPPSHYSQSSLAPPPPPPAGRMGSYGQSASGDLPPLRPPRNRSSIPEDPGMDSMRSNIYYPPGPSRSYHRGYPEPVQSAPLHGLGGDRMLPTPQQPSSSYMGSPPPPSYNGQVLSPTFSNHHGAPGPAIQSPPGTPSGHQGSAQRHRSTPSGSSDAGSAKYRKLQPAPVPAHRSWPNKPELKTIPYDHKDNGSGAALPNSGPTQIRGWNVNQPRKRSKVEKERQDSTNDESR</sequence>
<evidence type="ECO:0000313" key="2">
    <source>
        <dbReference type="EMBL" id="CEJ92039.1"/>
    </source>
</evidence>
<feature type="compositionally biased region" description="Basic and acidic residues" evidence="1">
    <location>
        <begin position="560"/>
        <end position="574"/>
    </location>
</feature>
<accession>A0A0A1TB79</accession>
<feature type="compositionally biased region" description="Polar residues" evidence="1">
    <location>
        <begin position="956"/>
        <end position="975"/>
    </location>
</feature>
<feature type="region of interest" description="Disordered" evidence="1">
    <location>
        <begin position="253"/>
        <end position="289"/>
    </location>
</feature>
<evidence type="ECO:0000256" key="1">
    <source>
        <dbReference type="SAM" id="MobiDB-lite"/>
    </source>
</evidence>
<organism evidence="2 3">
    <name type="scientific">[Torrubiella] hemipterigena</name>
    <dbReference type="NCBI Taxonomy" id="1531966"/>
    <lineage>
        <taxon>Eukaryota</taxon>
        <taxon>Fungi</taxon>
        <taxon>Dikarya</taxon>
        <taxon>Ascomycota</taxon>
        <taxon>Pezizomycotina</taxon>
        <taxon>Sordariomycetes</taxon>
        <taxon>Hypocreomycetidae</taxon>
        <taxon>Hypocreales</taxon>
        <taxon>Clavicipitaceae</taxon>
        <taxon>Clavicipitaceae incertae sedis</taxon>
        <taxon>'Torrubiella' clade</taxon>
    </lineage>
</organism>
<feature type="compositionally biased region" description="Basic residues" evidence="1">
    <location>
        <begin position="260"/>
        <end position="270"/>
    </location>
</feature>
<feature type="region of interest" description="Disordered" evidence="1">
    <location>
        <begin position="662"/>
        <end position="1051"/>
    </location>
</feature>
<dbReference type="AlphaFoldDB" id="A0A0A1TB79"/>
<gene>
    <name evidence="2" type="ORF">VHEMI07717</name>
</gene>
<feature type="compositionally biased region" description="Basic and acidic residues" evidence="1">
    <location>
        <begin position="998"/>
        <end position="1010"/>
    </location>
</feature>
<reference evidence="2 3" key="1">
    <citation type="journal article" date="2015" name="Genome Announc.">
        <title>Draft Genome Sequence and Gene Annotation of the Entomopathogenic Fungus Verticillium hemipterigenum.</title>
        <authorList>
            <person name="Horn F."/>
            <person name="Habel A."/>
            <person name="Scharf D.H."/>
            <person name="Dworschak J."/>
            <person name="Brakhage A.A."/>
            <person name="Guthke R."/>
            <person name="Hertweck C."/>
            <person name="Linde J."/>
        </authorList>
    </citation>
    <scope>NUCLEOTIDE SEQUENCE [LARGE SCALE GENOMIC DNA]</scope>
</reference>
<name>A0A0A1TB79_9HYPO</name>
<feature type="compositionally biased region" description="Pro residues" evidence="1">
    <location>
        <begin position="806"/>
        <end position="821"/>
    </location>
</feature>
<evidence type="ECO:0000313" key="3">
    <source>
        <dbReference type="Proteomes" id="UP000039046"/>
    </source>
</evidence>
<feature type="region of interest" description="Disordered" evidence="1">
    <location>
        <begin position="311"/>
        <end position="363"/>
    </location>
</feature>
<dbReference type="Proteomes" id="UP000039046">
    <property type="component" value="Unassembled WGS sequence"/>
</dbReference>
<dbReference type="EMBL" id="CDHN01000004">
    <property type="protein sequence ID" value="CEJ92039.1"/>
    <property type="molecule type" value="Genomic_DNA"/>
</dbReference>
<feature type="region of interest" description="Disordered" evidence="1">
    <location>
        <begin position="1"/>
        <end position="66"/>
    </location>
</feature>
<feature type="compositionally biased region" description="Basic residues" evidence="1">
    <location>
        <begin position="16"/>
        <end position="28"/>
    </location>
</feature>
<feature type="compositionally biased region" description="Pro residues" evidence="1">
    <location>
        <begin position="789"/>
        <end position="798"/>
    </location>
</feature>
<feature type="compositionally biased region" description="Low complexity" evidence="1">
    <location>
        <begin position="37"/>
        <end position="51"/>
    </location>
</feature>
<feature type="compositionally biased region" description="Basic and acidic residues" evidence="1">
    <location>
        <begin position="1038"/>
        <end position="1051"/>
    </location>
</feature>
<protein>
    <submittedName>
        <fullName evidence="2">Uncharacterized protein</fullName>
    </submittedName>
</protein>
<dbReference type="OrthoDB" id="4188028at2759"/>
<keyword evidence="3" id="KW-1185">Reference proteome</keyword>
<feature type="compositionally biased region" description="Polar residues" evidence="1">
    <location>
        <begin position="929"/>
        <end position="939"/>
    </location>
</feature>
<dbReference type="STRING" id="1531966.A0A0A1TB79"/>
<feature type="region of interest" description="Disordered" evidence="1">
    <location>
        <begin position="558"/>
        <end position="583"/>
    </location>
</feature>
<feature type="compositionally biased region" description="Basic and acidic residues" evidence="1">
    <location>
        <begin position="669"/>
        <end position="680"/>
    </location>
</feature>
<dbReference type="HOGENOM" id="CLU_002444_0_0_1"/>
<proteinExistence type="predicted"/>